<evidence type="ECO:0000313" key="3">
    <source>
        <dbReference type="Proteomes" id="UP000271974"/>
    </source>
</evidence>
<keyword evidence="3" id="KW-1185">Reference proteome</keyword>
<organism evidence="2 3">
    <name type="scientific">Elysia chlorotica</name>
    <name type="common">Eastern emerald elysia</name>
    <name type="synonym">Sea slug</name>
    <dbReference type="NCBI Taxonomy" id="188477"/>
    <lineage>
        <taxon>Eukaryota</taxon>
        <taxon>Metazoa</taxon>
        <taxon>Spiralia</taxon>
        <taxon>Lophotrochozoa</taxon>
        <taxon>Mollusca</taxon>
        <taxon>Gastropoda</taxon>
        <taxon>Heterobranchia</taxon>
        <taxon>Euthyneura</taxon>
        <taxon>Panpulmonata</taxon>
        <taxon>Sacoglossa</taxon>
        <taxon>Placobranchoidea</taxon>
        <taxon>Plakobranchidae</taxon>
        <taxon>Elysia</taxon>
    </lineage>
</organism>
<proteinExistence type="predicted"/>
<protein>
    <recommendedName>
        <fullName evidence="4">Reverse transcriptase domain-containing protein</fullName>
    </recommendedName>
</protein>
<evidence type="ECO:0000256" key="1">
    <source>
        <dbReference type="SAM" id="MobiDB-lite"/>
    </source>
</evidence>
<sequence>MTTLQNGRATRWCSANDLRRTDVNGGPLQPTFARRRHPDDDDDNQRKNCVSMLGRGGSEVEHRLPTQKVWVRALAIALYWLGRCHFDATDRDRSYDIPVLSRVWQHIKLSDVSPGVRPQYSLVSDLKPTQLNPEGERVMPVYRTTSTFTHGPENRDGFDPAAITFDAEQTQPSKDRAEIERAIKSFKSGKAPGQDNLNAELFKLDPAMSAEIIKPLFTNIWDKKNCQRTGQKASL</sequence>
<comment type="caution">
    <text evidence="2">The sequence shown here is derived from an EMBL/GenBank/DDBJ whole genome shotgun (WGS) entry which is preliminary data.</text>
</comment>
<accession>A0A3S1BD05</accession>
<evidence type="ECO:0008006" key="4">
    <source>
        <dbReference type="Google" id="ProtNLM"/>
    </source>
</evidence>
<feature type="region of interest" description="Disordered" evidence="1">
    <location>
        <begin position="20"/>
        <end position="45"/>
    </location>
</feature>
<dbReference type="EMBL" id="RQTK01000551">
    <property type="protein sequence ID" value="RUS77801.1"/>
    <property type="molecule type" value="Genomic_DNA"/>
</dbReference>
<dbReference type="AlphaFoldDB" id="A0A3S1BD05"/>
<gene>
    <name evidence="2" type="ORF">EGW08_014440</name>
</gene>
<name>A0A3S1BD05_ELYCH</name>
<dbReference type="Proteomes" id="UP000271974">
    <property type="component" value="Unassembled WGS sequence"/>
</dbReference>
<reference evidence="2 3" key="1">
    <citation type="submission" date="2019-01" db="EMBL/GenBank/DDBJ databases">
        <title>A draft genome assembly of the solar-powered sea slug Elysia chlorotica.</title>
        <authorList>
            <person name="Cai H."/>
            <person name="Li Q."/>
            <person name="Fang X."/>
            <person name="Li J."/>
            <person name="Curtis N.E."/>
            <person name="Altenburger A."/>
            <person name="Shibata T."/>
            <person name="Feng M."/>
            <person name="Maeda T."/>
            <person name="Schwartz J.A."/>
            <person name="Shigenobu S."/>
            <person name="Lundholm N."/>
            <person name="Nishiyama T."/>
            <person name="Yang H."/>
            <person name="Hasebe M."/>
            <person name="Li S."/>
            <person name="Pierce S.K."/>
            <person name="Wang J."/>
        </authorList>
    </citation>
    <scope>NUCLEOTIDE SEQUENCE [LARGE SCALE GENOMIC DNA]</scope>
    <source>
        <strain evidence="2">EC2010</strain>
        <tissue evidence="2">Whole organism of an adult</tissue>
    </source>
</reference>
<dbReference type="OrthoDB" id="6142323at2759"/>
<evidence type="ECO:0000313" key="2">
    <source>
        <dbReference type="EMBL" id="RUS77801.1"/>
    </source>
</evidence>